<evidence type="ECO:0000313" key="2">
    <source>
        <dbReference type="Proteomes" id="UP000694851"/>
    </source>
</evidence>
<reference evidence="3" key="1">
    <citation type="submission" date="2025-08" db="UniProtKB">
        <authorList>
            <consortium name="RefSeq"/>
        </authorList>
    </citation>
    <scope>IDENTIFICATION</scope>
    <source>
        <tissue evidence="3">Muscle</tissue>
    </source>
</reference>
<keyword evidence="2" id="KW-1185">Reference proteome</keyword>
<gene>
    <name evidence="3" type="primary">LOC109384651</name>
</gene>
<dbReference type="Proteomes" id="UP000694851">
    <property type="component" value="Unplaced"/>
</dbReference>
<dbReference type="GeneID" id="109384651"/>
<organism evidence="2 3">
    <name type="scientific">Hipposideros armiger</name>
    <name type="common">Great Himalayan leaf-nosed bat</name>
    <dbReference type="NCBI Taxonomy" id="186990"/>
    <lineage>
        <taxon>Eukaryota</taxon>
        <taxon>Metazoa</taxon>
        <taxon>Chordata</taxon>
        <taxon>Craniata</taxon>
        <taxon>Vertebrata</taxon>
        <taxon>Euteleostomi</taxon>
        <taxon>Mammalia</taxon>
        <taxon>Eutheria</taxon>
        <taxon>Laurasiatheria</taxon>
        <taxon>Chiroptera</taxon>
        <taxon>Yinpterochiroptera</taxon>
        <taxon>Rhinolophoidea</taxon>
        <taxon>Hipposideridae</taxon>
        <taxon>Hipposideros</taxon>
    </lineage>
</organism>
<evidence type="ECO:0000256" key="1">
    <source>
        <dbReference type="SAM" id="MobiDB-lite"/>
    </source>
</evidence>
<dbReference type="RefSeq" id="XP_019501724.1">
    <property type="nucleotide sequence ID" value="XM_019646179.1"/>
</dbReference>
<sequence>MWCEYEQEPGVWGPPNPTHIPATASRPPAVPPAGQAAAAAAAAGRGFGRVSGKSQAPAKSVTPSPRLSSPSPRSLGAGRRAPGSYETYGVEPREASPVGRVMRRRVWLWSARNQRKCRGLGAQP</sequence>
<evidence type="ECO:0000313" key="3">
    <source>
        <dbReference type="RefSeq" id="XP_019501724.1"/>
    </source>
</evidence>
<feature type="compositionally biased region" description="Low complexity" evidence="1">
    <location>
        <begin position="32"/>
        <end position="44"/>
    </location>
</feature>
<accession>A0A8B7RKX2</accession>
<protein>
    <submittedName>
        <fullName evidence="3">Eukaryotic translation initiation factor 3 subunit F-like</fullName>
    </submittedName>
</protein>
<dbReference type="AlphaFoldDB" id="A0A8B7RKX2"/>
<feature type="region of interest" description="Disordered" evidence="1">
    <location>
        <begin position="1"/>
        <end position="96"/>
    </location>
</feature>
<feature type="compositionally biased region" description="Low complexity" evidence="1">
    <location>
        <begin position="63"/>
        <end position="75"/>
    </location>
</feature>
<dbReference type="KEGG" id="hai:109384651"/>
<name>A0A8B7RKX2_HIPAR</name>
<proteinExistence type="predicted"/>